<dbReference type="AlphaFoldDB" id="A0A523BCZ0"/>
<comment type="caution">
    <text evidence="2">The sequence shown here is derived from an EMBL/GenBank/DDBJ whole genome shotgun (WGS) entry which is preliminary data.</text>
</comment>
<gene>
    <name evidence="2" type="ORF">DSO08_03595</name>
</gene>
<keyword evidence="1" id="KW-0472">Membrane</keyword>
<evidence type="ECO:0000256" key="1">
    <source>
        <dbReference type="SAM" id="Phobius"/>
    </source>
</evidence>
<protein>
    <submittedName>
        <fullName evidence="2">Uncharacterized protein</fullName>
    </submittedName>
</protein>
<dbReference type="EMBL" id="QNVH01000028">
    <property type="protein sequence ID" value="TDA38798.1"/>
    <property type="molecule type" value="Genomic_DNA"/>
</dbReference>
<keyword evidence="1" id="KW-0812">Transmembrane</keyword>
<sequence length="288" mass="31719">MIVQPPLLALIPVNYIFILAGMTGLASPYVKDLVRRGFSTVDLKRLFFGMVVSGGSVYSGGKKYCIRFYGKDLVLHTIFADLAYVLYNARPGTTGVRGSYVTQLYSREAVRELREASPEFETRRGGEPSLSFILEGGIDVKVEASRVLMSTGGWISCSFVNTTCGVRAYPRLGIGSVLPSNTLLDCSKLMSEVGLRFSVYQDKRYDGRGYLATSDLMTLKRFGNQGGFLEGTAVKRGEFAGMEKNSLLAAAVRAASRKFSSKEEAIEKIRELATDEELKIYLNRLMLG</sequence>
<name>A0A523BCZ0_9CREN</name>
<dbReference type="Proteomes" id="UP000315399">
    <property type="component" value="Unassembled WGS sequence"/>
</dbReference>
<keyword evidence="1" id="KW-1133">Transmembrane helix</keyword>
<organism evidence="2 3">
    <name type="scientific">Thermoproteota archaeon</name>
    <dbReference type="NCBI Taxonomy" id="2056631"/>
    <lineage>
        <taxon>Archaea</taxon>
        <taxon>Thermoproteota</taxon>
    </lineage>
</organism>
<reference evidence="2 3" key="1">
    <citation type="journal article" date="2019" name="Nat. Microbiol.">
        <title>Expanding anaerobic alkane metabolism in the domain of Archaea.</title>
        <authorList>
            <person name="Wang Y."/>
            <person name="Wegener G."/>
            <person name="Hou J."/>
            <person name="Wang F."/>
            <person name="Xiao X."/>
        </authorList>
    </citation>
    <scope>NUCLEOTIDE SEQUENCE [LARGE SCALE GENOMIC DNA]</scope>
    <source>
        <strain evidence="2">WYZ-LMO10</strain>
    </source>
</reference>
<accession>A0A523BCZ0</accession>
<proteinExistence type="predicted"/>
<evidence type="ECO:0000313" key="2">
    <source>
        <dbReference type="EMBL" id="TDA38798.1"/>
    </source>
</evidence>
<evidence type="ECO:0000313" key="3">
    <source>
        <dbReference type="Proteomes" id="UP000315399"/>
    </source>
</evidence>
<feature type="transmembrane region" description="Helical" evidence="1">
    <location>
        <begin position="6"/>
        <end position="26"/>
    </location>
</feature>